<sequence>MPFDWRKSDDIFGFSLYDWELRCGSETWPVNSAVLIQNSPVLKARISHPEFEDRGFTDLEKLLPVNCVTPDVVNMFLNYCHYGTDSAEESNKLVLDASNVIKFLKFCDLLLLDNDEKLVNTIKRTLEATNITDVKIAVQILQDLVNLEFMLKSKDQNDPNGAECPEVITPSSNLLCQVKDLGTVCTEVIAENLDLLSPQNRDTLQGNCSLLSMVLSKAKSCKNKQIGQFIAAHFDSSHCRCRNAEECFGNLSETILRSIHNFAMEDATVVFKMGVQFQQPKCREAALKVKALNFSKGLKLPQLYQKLEGILEESFGQEDACEILCELLERTDLEVQSEDLVFDKILELQELVSADRMAEIWQTCRFAYLSAQRYPQMLHHLRLLESQSESPAKKSVELKEYFIFSLTWRAIREVTGDAGLKQFLERSHVRPIQRALFSTRLSPRSSYDKEVHVCEYRANDPSCRGVLKGLGTKFGAEAYTNPVGKDFQVVLSRKIYGHGQLADVLEPQPLEPVKISQGSDGTCWFKIDLGPRKRLKPSHCRFQVRGYLGSPEFEAKCDEIESSRWLGSELSPEWSPPQDLPDGWRSMTVSLGAVDQACQLFQVILHRGGGFSFHLCVEIRNLELFGTLEISKKGFFASGSSRLPSFASLSSGFLNFQEVGP</sequence>
<reference evidence="2" key="1">
    <citation type="submission" date="2022-10" db="EMBL/GenBank/DDBJ databases">
        <authorList>
            <person name="Chen Y."/>
            <person name="Dougan E. K."/>
            <person name="Chan C."/>
            <person name="Rhodes N."/>
            <person name="Thang M."/>
        </authorList>
    </citation>
    <scope>NUCLEOTIDE SEQUENCE</scope>
</reference>
<dbReference type="SUPFAM" id="SSF54695">
    <property type="entry name" value="POZ domain"/>
    <property type="match status" value="1"/>
</dbReference>
<gene>
    <name evidence="2" type="ORF">C1SCF055_LOCUS5063</name>
</gene>
<dbReference type="AlphaFoldDB" id="A0A9P1BP41"/>
<dbReference type="InterPro" id="IPR051481">
    <property type="entry name" value="BTB-POZ/Galectin-3-binding"/>
</dbReference>
<reference evidence="3" key="2">
    <citation type="submission" date="2024-04" db="EMBL/GenBank/DDBJ databases">
        <authorList>
            <person name="Chen Y."/>
            <person name="Shah S."/>
            <person name="Dougan E. K."/>
            <person name="Thang M."/>
            <person name="Chan C."/>
        </authorList>
    </citation>
    <scope>NUCLEOTIDE SEQUENCE [LARGE SCALE GENOMIC DNA]</scope>
</reference>
<dbReference type="InterPro" id="IPR011333">
    <property type="entry name" value="SKP1/BTB/POZ_sf"/>
</dbReference>
<proteinExistence type="predicted"/>
<protein>
    <recommendedName>
        <fullName evidence="1">BTB domain-containing protein</fullName>
    </recommendedName>
</protein>
<dbReference type="EMBL" id="CAMXCT020000302">
    <property type="protein sequence ID" value="CAL1130251.1"/>
    <property type="molecule type" value="Genomic_DNA"/>
</dbReference>
<dbReference type="Proteomes" id="UP001152797">
    <property type="component" value="Unassembled WGS sequence"/>
</dbReference>
<evidence type="ECO:0000313" key="2">
    <source>
        <dbReference type="EMBL" id="CAI3976876.1"/>
    </source>
</evidence>
<dbReference type="EMBL" id="CAMXCT010000302">
    <property type="protein sequence ID" value="CAI3976876.1"/>
    <property type="molecule type" value="Genomic_DNA"/>
</dbReference>
<feature type="domain" description="BTB" evidence="1">
    <location>
        <begin position="16"/>
        <end position="110"/>
    </location>
</feature>
<organism evidence="2">
    <name type="scientific">Cladocopium goreaui</name>
    <dbReference type="NCBI Taxonomy" id="2562237"/>
    <lineage>
        <taxon>Eukaryota</taxon>
        <taxon>Sar</taxon>
        <taxon>Alveolata</taxon>
        <taxon>Dinophyceae</taxon>
        <taxon>Suessiales</taxon>
        <taxon>Symbiodiniaceae</taxon>
        <taxon>Cladocopium</taxon>
    </lineage>
</organism>
<evidence type="ECO:0000313" key="3">
    <source>
        <dbReference type="EMBL" id="CAL1130251.1"/>
    </source>
</evidence>
<evidence type="ECO:0000313" key="4">
    <source>
        <dbReference type="Proteomes" id="UP001152797"/>
    </source>
</evidence>
<dbReference type="Pfam" id="PF00651">
    <property type="entry name" value="BTB"/>
    <property type="match status" value="1"/>
</dbReference>
<name>A0A9P1BP41_9DINO</name>
<dbReference type="PANTHER" id="PTHR24410:SF23">
    <property type="entry name" value="BTB DOMAIN-CONTAINING PROTEIN-RELATED"/>
    <property type="match status" value="1"/>
</dbReference>
<accession>A0A9P1BP41</accession>
<comment type="caution">
    <text evidence="2">The sequence shown here is derived from an EMBL/GenBank/DDBJ whole genome shotgun (WGS) entry which is preliminary data.</text>
</comment>
<dbReference type="Gene3D" id="3.30.710.10">
    <property type="entry name" value="Potassium Channel Kv1.1, Chain A"/>
    <property type="match status" value="1"/>
</dbReference>
<keyword evidence="4" id="KW-1185">Reference proteome</keyword>
<dbReference type="InterPro" id="IPR000210">
    <property type="entry name" value="BTB/POZ_dom"/>
</dbReference>
<dbReference type="PANTHER" id="PTHR24410">
    <property type="entry name" value="HL07962P-RELATED"/>
    <property type="match status" value="1"/>
</dbReference>
<evidence type="ECO:0000259" key="1">
    <source>
        <dbReference type="Pfam" id="PF00651"/>
    </source>
</evidence>
<dbReference type="EMBL" id="CAMXCT030000302">
    <property type="protein sequence ID" value="CAL4764188.1"/>
    <property type="molecule type" value="Genomic_DNA"/>
</dbReference>
<dbReference type="CDD" id="cd18186">
    <property type="entry name" value="BTB_POZ_ZBTB_KLHL-like"/>
    <property type="match status" value="1"/>
</dbReference>